<dbReference type="InterPro" id="IPR036291">
    <property type="entry name" value="NAD(P)-bd_dom_sf"/>
</dbReference>
<proteinExistence type="predicted"/>
<dbReference type="GO" id="GO:0006139">
    <property type="term" value="P:nucleobase-containing compound metabolic process"/>
    <property type="evidence" value="ECO:0007669"/>
    <property type="project" value="InterPro"/>
</dbReference>
<dbReference type="Pfam" id="PF05186">
    <property type="entry name" value="Dpy-30"/>
    <property type="match status" value="1"/>
</dbReference>
<evidence type="ECO:0000256" key="4">
    <source>
        <dbReference type="SAM" id="Coils"/>
    </source>
</evidence>
<accession>A0AAW1VE21</accession>
<evidence type="ECO:0000256" key="1">
    <source>
        <dbReference type="ARBA" id="ARBA00022679"/>
    </source>
</evidence>
<sequence length="802" mass="94184">MVDVKPRDETFKIFLNNVDSFKGKYILSYLYKQGFEVAERDHQESKKFDFDFNKEDEPVEDLKPVKSESARRDVEEGKDKVVIDARLSVTAKPTVAQLTSLNSKYKIFGTLMDYKKFKEDASYEMVGETHEQFKKVIRMCDCVIYDITLDEAQIPKALMALDFIEKKCDRQEETCTKHIAPVTFILISTVMTWALTPSMDPIDPDPVPFNESDYRRRKPHPNFKEHYACEKEVLQRGKKMKNKIRTFVVCSAVAYGYEENILSFFFKRAWNNDKYLPVFGKGTNFVPLIHVTDLSKVICKIVDTPSLKNQYMIAVEQTPTPLRFIVKYISRTMGSGKIEYINAEEAFLYPEMDQYVFDHLTASIVLEPVFIIEKLHIDWKSEMNLVENIEEIVEEFKVRRNLQPLKIFVQGAPCTGKSTLSRLLSEHYNLSIISLNKIMSEHDEYVIYLKQKLSNKERPQSPSTLNAENLKGDRDAEYFLGLMVDDSEEENYQKTASETRKKLLLEYLMNSSSERMSDERIVRLIRNEMLSNESQNQGFVLDGFPRAFRQLFKNDRMRYLDHDDRPSSVFRNHEKLMPNYVIVLDSSDEFLLERISRTPEKEVQCTNYDDRDVIRRLMFYREHNTTDWNPSLYFKDCDTDVIEIDISEFPSQNMDCIFYICKKILGPPRGFGLSTKECEDLEIAKKQAEKLRLEKGELEKKLQEKKKQEELEAKMEVMLKTYHEENIRTERKFAPIIDKYRQFIATKILPILTEAVIILAQKQPEDPIDFLAEYLFKNNPHGKMYNPKYTRDGEKLINENIY</sequence>
<dbReference type="InterPro" id="IPR007858">
    <property type="entry name" value="Dpy-30_motif"/>
</dbReference>
<dbReference type="PANTHER" id="PTHR23359">
    <property type="entry name" value="NUCLEOTIDE KINASE"/>
    <property type="match status" value="1"/>
</dbReference>
<feature type="coiled-coil region" evidence="4">
    <location>
        <begin position="681"/>
        <end position="711"/>
    </location>
</feature>
<reference evidence="5 6" key="1">
    <citation type="submission" date="2023-03" db="EMBL/GenBank/DDBJ databases">
        <title>Genome insight into feeding habits of ladybird beetles.</title>
        <authorList>
            <person name="Li H.-S."/>
            <person name="Huang Y.-H."/>
            <person name="Pang H."/>
        </authorList>
    </citation>
    <scope>NUCLEOTIDE SEQUENCE [LARGE SCALE GENOMIC DNA]</scope>
    <source>
        <strain evidence="5">SYSU_2023b</strain>
        <tissue evidence="5">Whole body</tissue>
    </source>
</reference>
<evidence type="ECO:0008006" key="7">
    <source>
        <dbReference type="Google" id="ProtNLM"/>
    </source>
</evidence>
<dbReference type="Proteomes" id="UP001431783">
    <property type="component" value="Unassembled WGS sequence"/>
</dbReference>
<keyword evidence="2" id="KW-0547">Nucleotide-binding</keyword>
<comment type="caution">
    <text evidence="5">The sequence shown here is derived from an EMBL/GenBank/DDBJ whole genome shotgun (WGS) entry which is preliminary data.</text>
</comment>
<dbReference type="GO" id="GO:0005524">
    <property type="term" value="F:ATP binding"/>
    <property type="evidence" value="ECO:0007669"/>
    <property type="project" value="InterPro"/>
</dbReference>
<dbReference type="InterPro" id="IPR027417">
    <property type="entry name" value="P-loop_NTPase"/>
</dbReference>
<dbReference type="GO" id="GO:0019205">
    <property type="term" value="F:nucleobase-containing compound kinase activity"/>
    <property type="evidence" value="ECO:0007669"/>
    <property type="project" value="InterPro"/>
</dbReference>
<dbReference type="Gene3D" id="1.20.890.10">
    <property type="entry name" value="cAMP-dependent protein kinase regulatory subunit, dimerization-anchoring domain"/>
    <property type="match status" value="1"/>
</dbReference>
<protein>
    <recommendedName>
        <fullName evidence="7">Adenylate kinase 7</fullName>
    </recommendedName>
</protein>
<gene>
    <name evidence="5" type="ORF">WA026_013405</name>
</gene>
<dbReference type="Pfam" id="PF00406">
    <property type="entry name" value="ADK"/>
    <property type="match status" value="1"/>
</dbReference>
<keyword evidence="1" id="KW-0808">Transferase</keyword>
<keyword evidence="6" id="KW-1185">Reference proteome</keyword>
<dbReference type="EMBL" id="JARQZJ010000127">
    <property type="protein sequence ID" value="KAK9891082.1"/>
    <property type="molecule type" value="Genomic_DNA"/>
</dbReference>
<dbReference type="SUPFAM" id="SSF52540">
    <property type="entry name" value="P-loop containing nucleoside triphosphate hydrolases"/>
    <property type="match status" value="1"/>
</dbReference>
<evidence type="ECO:0000313" key="6">
    <source>
        <dbReference type="Proteomes" id="UP001431783"/>
    </source>
</evidence>
<dbReference type="AlphaFoldDB" id="A0AAW1VE21"/>
<dbReference type="Gene3D" id="3.40.50.300">
    <property type="entry name" value="P-loop containing nucleotide triphosphate hydrolases"/>
    <property type="match status" value="1"/>
</dbReference>
<dbReference type="Gene3D" id="3.40.50.720">
    <property type="entry name" value="NAD(P)-binding Rossmann-like Domain"/>
    <property type="match status" value="1"/>
</dbReference>
<evidence type="ECO:0000256" key="2">
    <source>
        <dbReference type="ARBA" id="ARBA00022741"/>
    </source>
</evidence>
<keyword evidence="4" id="KW-0175">Coiled coil</keyword>
<dbReference type="SUPFAM" id="SSF51735">
    <property type="entry name" value="NAD(P)-binding Rossmann-fold domains"/>
    <property type="match status" value="1"/>
</dbReference>
<organism evidence="5 6">
    <name type="scientific">Henosepilachna vigintioctopunctata</name>
    <dbReference type="NCBI Taxonomy" id="420089"/>
    <lineage>
        <taxon>Eukaryota</taxon>
        <taxon>Metazoa</taxon>
        <taxon>Ecdysozoa</taxon>
        <taxon>Arthropoda</taxon>
        <taxon>Hexapoda</taxon>
        <taxon>Insecta</taxon>
        <taxon>Pterygota</taxon>
        <taxon>Neoptera</taxon>
        <taxon>Endopterygota</taxon>
        <taxon>Coleoptera</taxon>
        <taxon>Polyphaga</taxon>
        <taxon>Cucujiformia</taxon>
        <taxon>Coccinelloidea</taxon>
        <taxon>Coccinellidae</taxon>
        <taxon>Epilachninae</taxon>
        <taxon>Epilachnini</taxon>
        <taxon>Henosepilachna</taxon>
    </lineage>
</organism>
<dbReference type="InterPro" id="IPR047499">
    <property type="entry name" value="DD_AK7"/>
</dbReference>
<name>A0AAW1VE21_9CUCU</name>
<dbReference type="InterPro" id="IPR000850">
    <property type="entry name" value="Adenylat/UMP-CMP_kin"/>
</dbReference>
<dbReference type="CDD" id="cd22967">
    <property type="entry name" value="DD_AK7"/>
    <property type="match status" value="1"/>
</dbReference>
<evidence type="ECO:0000313" key="5">
    <source>
        <dbReference type="EMBL" id="KAK9891082.1"/>
    </source>
</evidence>
<keyword evidence="3" id="KW-0418">Kinase</keyword>
<evidence type="ECO:0000256" key="3">
    <source>
        <dbReference type="ARBA" id="ARBA00022777"/>
    </source>
</evidence>
<dbReference type="InterPro" id="IPR033690">
    <property type="entry name" value="Adenylat_kinase_CS"/>
</dbReference>
<dbReference type="PROSITE" id="PS00113">
    <property type="entry name" value="ADENYLATE_KINASE"/>
    <property type="match status" value="1"/>
</dbReference>